<accession>A0A7C9TJL3</accession>
<keyword evidence="3" id="KW-1185">Reference proteome</keyword>
<organism evidence="2 3">
    <name type="scientific">Ideonella livida</name>
    <dbReference type="NCBI Taxonomy" id="2707176"/>
    <lineage>
        <taxon>Bacteria</taxon>
        <taxon>Pseudomonadati</taxon>
        <taxon>Pseudomonadota</taxon>
        <taxon>Betaproteobacteria</taxon>
        <taxon>Burkholderiales</taxon>
        <taxon>Sphaerotilaceae</taxon>
        <taxon>Ideonella</taxon>
    </lineage>
</organism>
<evidence type="ECO:0000313" key="2">
    <source>
        <dbReference type="EMBL" id="NDY89726.1"/>
    </source>
</evidence>
<comment type="caution">
    <text evidence="2">The sequence shown here is derived from an EMBL/GenBank/DDBJ whole genome shotgun (WGS) entry which is preliminary data.</text>
</comment>
<dbReference type="AlphaFoldDB" id="A0A7C9TJL3"/>
<dbReference type="RefSeq" id="WP_163455580.1">
    <property type="nucleotide sequence ID" value="NZ_JAAGOH010000001.1"/>
</dbReference>
<dbReference type="EMBL" id="JAAGOH010000001">
    <property type="protein sequence ID" value="NDY89726.1"/>
    <property type="molecule type" value="Genomic_DNA"/>
</dbReference>
<sequence>MSKLHAMQATFVTFGREPVTMVGAVDMESGALRVVGPATGILLDRSRPDVAFVTDRWDCADFDWLYAQETVGPSVLALRTMESMGRLAIDSKAQRWNPGNAVQFDGLDTDGKPKIRMDSTANNGHMAILALCWMAEQLMTFAHVLRAGDDLTAASAQAVAATFRARGASSPLAGRPSAGTGEFSGMHFAHGQPRF</sequence>
<protein>
    <submittedName>
        <fullName evidence="2">Uncharacterized protein</fullName>
    </submittedName>
</protein>
<reference evidence="2 3" key="1">
    <citation type="submission" date="2020-02" db="EMBL/GenBank/DDBJ databases">
        <title>Ideonella bacterium strain TBM-1.</title>
        <authorList>
            <person name="Chen W.-M."/>
        </authorList>
    </citation>
    <scope>NUCLEOTIDE SEQUENCE [LARGE SCALE GENOMIC DNA]</scope>
    <source>
        <strain evidence="2 3">TBM-1</strain>
    </source>
</reference>
<evidence type="ECO:0000256" key="1">
    <source>
        <dbReference type="SAM" id="MobiDB-lite"/>
    </source>
</evidence>
<dbReference type="Proteomes" id="UP000484255">
    <property type="component" value="Unassembled WGS sequence"/>
</dbReference>
<name>A0A7C9TJL3_9BURK</name>
<gene>
    <name evidence="2" type="ORF">G3A44_00800</name>
</gene>
<proteinExistence type="predicted"/>
<feature type="region of interest" description="Disordered" evidence="1">
    <location>
        <begin position="169"/>
        <end position="195"/>
    </location>
</feature>
<evidence type="ECO:0000313" key="3">
    <source>
        <dbReference type="Proteomes" id="UP000484255"/>
    </source>
</evidence>